<feature type="compositionally biased region" description="Polar residues" evidence="1">
    <location>
        <begin position="1"/>
        <end position="10"/>
    </location>
</feature>
<gene>
    <name evidence="2" type="ORF">VTK73DRAFT_2483</name>
</gene>
<sequence length="75" mass="8121">MDTSKMTQEQPGAGSQGQKSDKEAGQKSQNHILGGAQEVFQAHKANPGPAVPENFNVAQEGTKEERRAKAREMNK</sequence>
<evidence type="ECO:0000313" key="2">
    <source>
        <dbReference type="EMBL" id="KAL1882074.1"/>
    </source>
</evidence>
<keyword evidence="3" id="KW-1185">Reference proteome</keyword>
<feature type="region of interest" description="Disordered" evidence="1">
    <location>
        <begin position="1"/>
        <end position="75"/>
    </location>
</feature>
<evidence type="ECO:0000256" key="1">
    <source>
        <dbReference type="SAM" id="MobiDB-lite"/>
    </source>
</evidence>
<dbReference type="EMBL" id="JAZHXJ010000017">
    <property type="protein sequence ID" value="KAL1882074.1"/>
    <property type="molecule type" value="Genomic_DNA"/>
</dbReference>
<evidence type="ECO:0000313" key="3">
    <source>
        <dbReference type="Proteomes" id="UP001586593"/>
    </source>
</evidence>
<feature type="compositionally biased region" description="Basic and acidic residues" evidence="1">
    <location>
        <begin position="61"/>
        <end position="75"/>
    </location>
</feature>
<protein>
    <recommendedName>
        <fullName evidence="4">SMP domain-containing protein</fullName>
    </recommendedName>
</protein>
<dbReference type="Proteomes" id="UP001586593">
    <property type="component" value="Unassembled WGS sequence"/>
</dbReference>
<name>A0ABR3Y250_9PEZI</name>
<proteinExistence type="predicted"/>
<reference evidence="2 3" key="1">
    <citation type="journal article" date="2024" name="Commun. Biol.">
        <title>Comparative genomic analysis of thermophilic fungi reveals convergent evolutionary adaptations and gene losses.</title>
        <authorList>
            <person name="Steindorff A.S."/>
            <person name="Aguilar-Pontes M.V."/>
            <person name="Robinson A.J."/>
            <person name="Andreopoulos B."/>
            <person name="LaButti K."/>
            <person name="Kuo A."/>
            <person name="Mondo S."/>
            <person name="Riley R."/>
            <person name="Otillar R."/>
            <person name="Haridas S."/>
            <person name="Lipzen A."/>
            <person name="Grimwood J."/>
            <person name="Schmutz J."/>
            <person name="Clum A."/>
            <person name="Reid I.D."/>
            <person name="Moisan M.C."/>
            <person name="Butler G."/>
            <person name="Nguyen T.T.M."/>
            <person name="Dewar K."/>
            <person name="Conant G."/>
            <person name="Drula E."/>
            <person name="Henrissat B."/>
            <person name="Hansel C."/>
            <person name="Singer S."/>
            <person name="Hutchinson M.I."/>
            <person name="de Vries R.P."/>
            <person name="Natvig D.O."/>
            <person name="Powell A.J."/>
            <person name="Tsang A."/>
            <person name="Grigoriev I.V."/>
        </authorList>
    </citation>
    <scope>NUCLEOTIDE SEQUENCE [LARGE SCALE GENOMIC DNA]</scope>
    <source>
        <strain evidence="2 3">ATCC 24622</strain>
    </source>
</reference>
<accession>A0ABR3Y250</accession>
<evidence type="ECO:0008006" key="4">
    <source>
        <dbReference type="Google" id="ProtNLM"/>
    </source>
</evidence>
<organism evidence="2 3">
    <name type="scientific">Phialemonium thermophilum</name>
    <dbReference type="NCBI Taxonomy" id="223376"/>
    <lineage>
        <taxon>Eukaryota</taxon>
        <taxon>Fungi</taxon>
        <taxon>Dikarya</taxon>
        <taxon>Ascomycota</taxon>
        <taxon>Pezizomycotina</taxon>
        <taxon>Sordariomycetes</taxon>
        <taxon>Sordariomycetidae</taxon>
        <taxon>Cephalothecales</taxon>
        <taxon>Cephalothecaceae</taxon>
        <taxon>Phialemonium</taxon>
    </lineage>
</organism>
<comment type="caution">
    <text evidence="2">The sequence shown here is derived from an EMBL/GenBank/DDBJ whole genome shotgun (WGS) entry which is preliminary data.</text>
</comment>